<organism evidence="2">
    <name type="scientific">marine sediment metagenome</name>
    <dbReference type="NCBI Taxonomy" id="412755"/>
    <lineage>
        <taxon>unclassified sequences</taxon>
        <taxon>metagenomes</taxon>
        <taxon>ecological metagenomes</taxon>
    </lineage>
</organism>
<gene>
    <name evidence="2" type="ORF">LCGC14_0215130</name>
</gene>
<dbReference type="HAMAP" id="MF_00338">
    <property type="entry name" value="UPF0145"/>
    <property type="match status" value="1"/>
</dbReference>
<dbReference type="Gene3D" id="3.30.110.70">
    <property type="entry name" value="Hypothetical protein apc22750. Chain B"/>
    <property type="match status" value="1"/>
</dbReference>
<dbReference type="SUPFAM" id="SSF117782">
    <property type="entry name" value="YbjQ-like"/>
    <property type="match status" value="1"/>
</dbReference>
<protein>
    <submittedName>
        <fullName evidence="2">Uncharacterized protein</fullName>
    </submittedName>
</protein>
<accession>A0A0F9UWK1</accession>
<dbReference type="AlphaFoldDB" id="A0A0F9UWK1"/>
<dbReference type="Pfam" id="PF01906">
    <property type="entry name" value="YbjQ_1"/>
    <property type="match status" value="1"/>
</dbReference>
<comment type="caution">
    <text evidence="2">The sequence shown here is derived from an EMBL/GenBank/DDBJ whole genome shotgun (WGS) entry which is preliminary data.</text>
</comment>
<name>A0A0F9UWK1_9ZZZZ</name>
<proteinExistence type="inferred from homology"/>
<reference evidence="2" key="1">
    <citation type="journal article" date="2015" name="Nature">
        <title>Complex archaea that bridge the gap between prokaryotes and eukaryotes.</title>
        <authorList>
            <person name="Spang A."/>
            <person name="Saw J.H."/>
            <person name="Jorgensen S.L."/>
            <person name="Zaremba-Niedzwiedzka K."/>
            <person name="Martijn J."/>
            <person name="Lind A.E."/>
            <person name="van Eijk R."/>
            <person name="Schleper C."/>
            <person name="Guy L."/>
            <person name="Ettema T.J."/>
        </authorList>
    </citation>
    <scope>NUCLEOTIDE SEQUENCE</scope>
</reference>
<evidence type="ECO:0000256" key="1">
    <source>
        <dbReference type="ARBA" id="ARBA00010751"/>
    </source>
</evidence>
<dbReference type="PANTHER" id="PTHR34068:SF2">
    <property type="entry name" value="UPF0145 PROTEIN SCO3412"/>
    <property type="match status" value="1"/>
</dbReference>
<dbReference type="EMBL" id="LAZR01000100">
    <property type="protein sequence ID" value="KKN91837.1"/>
    <property type="molecule type" value="Genomic_DNA"/>
</dbReference>
<evidence type="ECO:0000313" key="2">
    <source>
        <dbReference type="EMBL" id="KKN91837.1"/>
    </source>
</evidence>
<dbReference type="InterPro" id="IPR002765">
    <property type="entry name" value="UPF0145_YbjQ-like"/>
</dbReference>
<dbReference type="PANTHER" id="PTHR34068">
    <property type="entry name" value="UPF0145 PROTEIN YBJQ"/>
    <property type="match status" value="1"/>
</dbReference>
<dbReference type="InterPro" id="IPR035439">
    <property type="entry name" value="UPF0145_dom_sf"/>
</dbReference>
<sequence length="105" mass="11385">MILVTSDKIPGKEIKETLGLVKGNTIKAKHIGKDILAGLRNIVGGEIKEYTEVLNEARETAVKRMTKEAEKLEADAIVCVRFTTSQVMSGAAELLAYGTAVRLVK</sequence>
<comment type="similarity">
    <text evidence="1">Belongs to the UPF0145 family.</text>
</comment>